<dbReference type="EMBL" id="JAPEUY010000008">
    <property type="protein sequence ID" value="KAJ4370469.1"/>
    <property type="molecule type" value="Genomic_DNA"/>
</dbReference>
<accession>A0A9W9CMK0</accession>
<comment type="caution">
    <text evidence="1">The sequence shown here is derived from an EMBL/GenBank/DDBJ whole genome shotgun (WGS) entry which is preliminary data.</text>
</comment>
<dbReference type="AlphaFoldDB" id="A0A9W9CMK0"/>
<reference evidence="1" key="1">
    <citation type="submission" date="2022-10" db="EMBL/GenBank/DDBJ databases">
        <title>Tapping the CABI collections for fungal endophytes: first genome assemblies for Collariella, Neodidymelliopsis, Ascochyta clinopodiicola, Didymella pomorum, Didymosphaeria variabile, Neocosmospora piperis and Neocucurbitaria cava.</title>
        <authorList>
            <person name="Hill R."/>
        </authorList>
    </citation>
    <scope>NUCLEOTIDE SEQUENCE</scope>
    <source>
        <strain evidence="1">IMI 356814</strain>
    </source>
</reference>
<keyword evidence="2" id="KW-1185">Reference proteome</keyword>
<dbReference type="Proteomes" id="UP001140560">
    <property type="component" value="Unassembled WGS sequence"/>
</dbReference>
<dbReference type="OrthoDB" id="3696517at2759"/>
<protein>
    <submittedName>
        <fullName evidence="1">Uncharacterized protein</fullName>
    </submittedName>
</protein>
<evidence type="ECO:0000313" key="1">
    <source>
        <dbReference type="EMBL" id="KAJ4370469.1"/>
    </source>
</evidence>
<evidence type="ECO:0000313" key="2">
    <source>
        <dbReference type="Proteomes" id="UP001140560"/>
    </source>
</evidence>
<gene>
    <name evidence="1" type="ORF">N0V83_004988</name>
</gene>
<proteinExistence type="predicted"/>
<organism evidence="1 2">
    <name type="scientific">Neocucurbitaria cava</name>
    <dbReference type="NCBI Taxonomy" id="798079"/>
    <lineage>
        <taxon>Eukaryota</taxon>
        <taxon>Fungi</taxon>
        <taxon>Dikarya</taxon>
        <taxon>Ascomycota</taxon>
        <taxon>Pezizomycotina</taxon>
        <taxon>Dothideomycetes</taxon>
        <taxon>Pleosporomycetidae</taxon>
        <taxon>Pleosporales</taxon>
        <taxon>Pleosporineae</taxon>
        <taxon>Cucurbitariaceae</taxon>
        <taxon>Neocucurbitaria</taxon>
    </lineage>
</organism>
<name>A0A9W9CMK0_9PLEO</name>
<sequence length="294" mass="32778">MTPFPLLSMRKDGNDESTVEETVLSHEAEARTQSMGVDQVLLKLNRVGVLAKDDLIPTHTIIENCLVKRLAEVLPHDLLFVGRDECTFKAPLITATAYSVYLAEGLKGKVKMMVETKAWPNYAVGLVIDHIINHAMYRVKVPLKKHEILYATNQPKTPGPAIPAGTAIAHVHLYVALLAQDWGMIGLLMLAYNALVQALAKPDQPTLDQFIAMIKGTEVFTEKYCIHSRTHGSHWLRQILCALGTYGAINHEIWMEQDKAKYLEFFPSAPYFAPFLLLCQSQLPSTVSTDVRVA</sequence>